<dbReference type="GeneID" id="300266803"/>
<dbReference type="AlphaFoldDB" id="A0A9X8QKA2"/>
<dbReference type="RefSeq" id="WP_074826941.1">
    <property type="nucleotide sequence ID" value="NZ_FOEV01000009.1"/>
</dbReference>
<comment type="caution">
    <text evidence="1">The sequence shown here is derived from an EMBL/GenBank/DDBJ whole genome shotgun (WGS) entry which is preliminary data.</text>
</comment>
<dbReference type="EMBL" id="FOEV01000009">
    <property type="protein sequence ID" value="SEQ84208.1"/>
    <property type="molecule type" value="Genomic_DNA"/>
</dbReference>
<accession>A0A9X8QKA2</accession>
<organism evidence="1 2">
    <name type="scientific">Pseudomonas lutea</name>
    <dbReference type="NCBI Taxonomy" id="243924"/>
    <lineage>
        <taxon>Bacteria</taxon>
        <taxon>Pseudomonadati</taxon>
        <taxon>Pseudomonadota</taxon>
        <taxon>Gammaproteobacteria</taxon>
        <taxon>Pseudomonadales</taxon>
        <taxon>Pseudomonadaceae</taxon>
        <taxon>Pseudomonas</taxon>
    </lineage>
</organism>
<proteinExistence type="predicted"/>
<protein>
    <recommendedName>
        <fullName evidence="3">Pyrroloquinoline quinone biosynthesis protein PqqE</fullName>
    </recommendedName>
</protein>
<name>A0A9X8QKA2_9PSED</name>
<gene>
    <name evidence="1" type="ORF">SAMN05216409_10980</name>
</gene>
<sequence>MNISGNSFTYGVAAYQAGQFRVDQAGAAIAASSLPNDAQTRVDQVRSVDGASQNQADKAAQLVELQAGKREALAGSRVIQAASATLGSLIDTYA</sequence>
<evidence type="ECO:0008006" key="3">
    <source>
        <dbReference type="Google" id="ProtNLM"/>
    </source>
</evidence>
<evidence type="ECO:0000313" key="1">
    <source>
        <dbReference type="EMBL" id="SEQ84208.1"/>
    </source>
</evidence>
<evidence type="ECO:0000313" key="2">
    <source>
        <dbReference type="Proteomes" id="UP000183210"/>
    </source>
</evidence>
<dbReference type="Proteomes" id="UP000183210">
    <property type="component" value="Unassembled WGS sequence"/>
</dbReference>
<reference evidence="1 2" key="1">
    <citation type="submission" date="2016-10" db="EMBL/GenBank/DDBJ databases">
        <authorList>
            <person name="Varghese N."/>
            <person name="Submissions S."/>
        </authorList>
    </citation>
    <scope>NUCLEOTIDE SEQUENCE [LARGE SCALE GENOMIC DNA]</scope>
    <source>
        <strain evidence="1 2">LMG 21974</strain>
    </source>
</reference>